<gene>
    <name evidence="2" type="ORF">QYF61_017807</name>
</gene>
<feature type="non-terminal residue" evidence="2">
    <location>
        <position position="192"/>
    </location>
</feature>
<sequence length="192" mass="21416">MYKYLKRGCKEDTARFFSVDLRQWAQTETQKIALIIRKHFFNVSVTEHLHRLLREVVESPLSETFKSHPDTVLGNQATVPARSLLLHGLSTGCSFLQGTSTCSGMGSCMGYSVDICSIMVLLGLRGDNLRHCGLHHRLQGSLCSSAWSTSSSSFFTDLVLSWFSPSRQPSTTQPLAHLPPRDGMGERIERAK</sequence>
<evidence type="ECO:0000313" key="2">
    <source>
        <dbReference type="EMBL" id="KAK4827402.1"/>
    </source>
</evidence>
<feature type="compositionally biased region" description="Basic and acidic residues" evidence="1">
    <location>
        <begin position="179"/>
        <end position="192"/>
    </location>
</feature>
<reference evidence="2 3" key="1">
    <citation type="journal article" date="2023" name="J. Hered.">
        <title>Chromosome-level genome of the wood stork (Mycteria americana) provides insight into avian chromosome evolution.</title>
        <authorList>
            <person name="Flamio R. Jr."/>
            <person name="Ramstad K.M."/>
        </authorList>
    </citation>
    <scope>NUCLEOTIDE SEQUENCE [LARGE SCALE GENOMIC DNA]</scope>
    <source>
        <strain evidence="2">JAX WOST 10</strain>
    </source>
</reference>
<keyword evidence="3" id="KW-1185">Reference proteome</keyword>
<accession>A0AAN7S3S8</accession>
<name>A0AAN7S3S8_MYCAM</name>
<dbReference type="EMBL" id="JAUNZN010000002">
    <property type="protein sequence ID" value="KAK4827402.1"/>
    <property type="molecule type" value="Genomic_DNA"/>
</dbReference>
<protein>
    <submittedName>
        <fullName evidence="2">Uncharacterized protein</fullName>
    </submittedName>
</protein>
<dbReference type="Proteomes" id="UP001333110">
    <property type="component" value="Unassembled WGS sequence"/>
</dbReference>
<proteinExistence type="predicted"/>
<evidence type="ECO:0000256" key="1">
    <source>
        <dbReference type="SAM" id="MobiDB-lite"/>
    </source>
</evidence>
<dbReference type="AlphaFoldDB" id="A0AAN7S3S8"/>
<evidence type="ECO:0000313" key="3">
    <source>
        <dbReference type="Proteomes" id="UP001333110"/>
    </source>
</evidence>
<comment type="caution">
    <text evidence="2">The sequence shown here is derived from an EMBL/GenBank/DDBJ whole genome shotgun (WGS) entry which is preliminary data.</text>
</comment>
<organism evidence="2 3">
    <name type="scientific">Mycteria americana</name>
    <name type="common">Wood stork</name>
    <dbReference type="NCBI Taxonomy" id="33587"/>
    <lineage>
        <taxon>Eukaryota</taxon>
        <taxon>Metazoa</taxon>
        <taxon>Chordata</taxon>
        <taxon>Craniata</taxon>
        <taxon>Vertebrata</taxon>
        <taxon>Euteleostomi</taxon>
        <taxon>Archelosauria</taxon>
        <taxon>Archosauria</taxon>
        <taxon>Dinosauria</taxon>
        <taxon>Saurischia</taxon>
        <taxon>Theropoda</taxon>
        <taxon>Coelurosauria</taxon>
        <taxon>Aves</taxon>
        <taxon>Neognathae</taxon>
        <taxon>Neoaves</taxon>
        <taxon>Aequornithes</taxon>
        <taxon>Ciconiiformes</taxon>
        <taxon>Ciconiidae</taxon>
        <taxon>Mycteria</taxon>
    </lineage>
</organism>
<feature type="region of interest" description="Disordered" evidence="1">
    <location>
        <begin position="167"/>
        <end position="192"/>
    </location>
</feature>